<dbReference type="Proteomes" id="UP001569414">
    <property type="component" value="Unassembled WGS sequence"/>
</dbReference>
<feature type="region of interest" description="Disordered" evidence="1">
    <location>
        <begin position="75"/>
        <end position="103"/>
    </location>
</feature>
<organism evidence="2 3">
    <name type="scientific">Microbulbifer echini</name>
    <dbReference type="NCBI Taxonomy" id="1529067"/>
    <lineage>
        <taxon>Bacteria</taxon>
        <taxon>Pseudomonadati</taxon>
        <taxon>Pseudomonadota</taxon>
        <taxon>Gammaproteobacteria</taxon>
        <taxon>Cellvibrionales</taxon>
        <taxon>Microbulbiferaceae</taxon>
        <taxon>Microbulbifer</taxon>
    </lineage>
</organism>
<comment type="caution">
    <text evidence="2">The sequence shown here is derived from an EMBL/GenBank/DDBJ whole genome shotgun (WGS) entry which is preliminary data.</text>
</comment>
<dbReference type="EMBL" id="JBGMEL010000001">
    <property type="protein sequence ID" value="MFA0788988.1"/>
    <property type="molecule type" value="Genomic_DNA"/>
</dbReference>
<protein>
    <recommendedName>
        <fullName evidence="4">Ribosomal protein L7/L12 C-terminal domain-containing protein</fullName>
    </recommendedName>
</protein>
<evidence type="ECO:0000313" key="3">
    <source>
        <dbReference type="Proteomes" id="UP001569414"/>
    </source>
</evidence>
<evidence type="ECO:0000256" key="1">
    <source>
        <dbReference type="SAM" id="MobiDB-lite"/>
    </source>
</evidence>
<reference evidence="2 3" key="1">
    <citation type="submission" date="2024-08" db="EMBL/GenBank/DDBJ databases">
        <authorList>
            <person name="Ishaq N."/>
        </authorList>
    </citation>
    <scope>NUCLEOTIDE SEQUENCE [LARGE SCALE GENOMIC DNA]</scope>
    <source>
        <strain evidence="2 3">JCM 30400</strain>
    </source>
</reference>
<dbReference type="RefSeq" id="WP_371842206.1">
    <property type="nucleotide sequence ID" value="NZ_JBGMEL010000001.1"/>
</dbReference>
<proteinExistence type="predicted"/>
<name>A0ABV4NIV4_9GAMM</name>
<feature type="compositionally biased region" description="Basic and acidic residues" evidence="1">
    <location>
        <begin position="139"/>
        <end position="150"/>
    </location>
</feature>
<feature type="region of interest" description="Disordered" evidence="1">
    <location>
        <begin position="139"/>
        <end position="164"/>
    </location>
</feature>
<feature type="compositionally biased region" description="Polar residues" evidence="1">
    <location>
        <begin position="80"/>
        <end position="89"/>
    </location>
</feature>
<evidence type="ECO:0000313" key="2">
    <source>
        <dbReference type="EMBL" id="MFA0788988.1"/>
    </source>
</evidence>
<evidence type="ECO:0008006" key="4">
    <source>
        <dbReference type="Google" id="ProtNLM"/>
    </source>
</evidence>
<gene>
    <name evidence="2" type="ORF">ACCI51_00405</name>
</gene>
<accession>A0ABV4NIV4</accession>
<keyword evidence="3" id="KW-1185">Reference proteome</keyword>
<sequence length="164" mass="18046">MTQRTYSLIFRGDLVAGYTAGDVKANMARLFKSGPQGVEKLFSGRPLILRKGLSRAQAEQFQATLAKIGAEVTLRDESGSETARTTMEQKSAVEPESQGPRVPTWTLAPMVGNLIKDHERERSQPVEVSVAHITLREAEGPLLDKGERPEPVPVPLNIPQWTLD</sequence>